<dbReference type="PANTHER" id="PTHR43690">
    <property type="entry name" value="NARDILYSIN"/>
    <property type="match status" value="1"/>
</dbReference>
<dbReference type="FunFam" id="3.30.830.10:FF:000012">
    <property type="entry name" value="Protease 3"/>
    <property type="match status" value="1"/>
</dbReference>
<dbReference type="PANTHER" id="PTHR43690:SF18">
    <property type="entry name" value="INSULIN-DEGRADING ENZYME-RELATED"/>
    <property type="match status" value="1"/>
</dbReference>
<feature type="domain" description="Peptidase M16 middle/third" evidence="17">
    <location>
        <begin position="414"/>
        <end position="689"/>
    </location>
</feature>
<keyword evidence="6" id="KW-0645">Protease</keyword>
<evidence type="ECO:0000259" key="17">
    <source>
        <dbReference type="Pfam" id="PF16187"/>
    </source>
</evidence>
<keyword evidence="8" id="KW-0378">Hydrolase</keyword>
<evidence type="ECO:0000256" key="1">
    <source>
        <dbReference type="ARBA" id="ARBA00001947"/>
    </source>
</evidence>
<evidence type="ECO:0000256" key="8">
    <source>
        <dbReference type="ARBA" id="ARBA00022801"/>
    </source>
</evidence>
<dbReference type="InterPro" id="IPR011765">
    <property type="entry name" value="Pept_M16_N"/>
</dbReference>
<dbReference type="GO" id="GO:0046872">
    <property type="term" value="F:metal ion binding"/>
    <property type="evidence" value="ECO:0007669"/>
    <property type="project" value="UniProtKB-KW"/>
</dbReference>
<comment type="function">
    <text evidence="2">Endopeptidase that degrades small peptides of less than 7 kDa, such as glucagon and insulin.</text>
</comment>
<evidence type="ECO:0000256" key="3">
    <source>
        <dbReference type="ARBA" id="ARBA00007261"/>
    </source>
</evidence>
<dbReference type="GO" id="GO:0004222">
    <property type="term" value="F:metalloendopeptidase activity"/>
    <property type="evidence" value="ECO:0007669"/>
    <property type="project" value="UniProtKB-EC"/>
</dbReference>
<evidence type="ECO:0000256" key="9">
    <source>
        <dbReference type="ARBA" id="ARBA00022833"/>
    </source>
</evidence>
<dbReference type="InterPro" id="IPR050626">
    <property type="entry name" value="Peptidase_M16"/>
</dbReference>
<dbReference type="Pfam" id="PF16187">
    <property type="entry name" value="Peptidase_M16_M"/>
    <property type="match status" value="1"/>
</dbReference>
<sequence>MLAISTVRKISIRRWINNQAVASALPQLCAPNGECMEPSNSLERFSDIIKSPTDHRSYAVVTLTNGLRCTLVHDAAAQQSTAALAVAAGHFQDPIDSQGLAHFLEHMLFLGTEKYPEATAYQDFIHQHGGHHNAWTGTEYSNYYCSVDASQFAPLLDRFSRFFYQPTFNPDWIAKEVNGIESEFRLKKNDELRRLYQVHKATSNPAHPFAKFSVGNLATLTQDGDTSVLRQNLQQFFATWYRANRMTLVLAGPQSLDVLEDYACHYFSVIPGGGPAKQAEQQPLYLPSQLGVQLNVRPLKDARRLILAFALPEIDSDYPFKTTSFLAHLLGYEGPGSLYAQLHRSNLINSLSAGGGISGSNFKDFNLNMQLTADGLKHTGRITEQVIAAVRHIREQGLQEWRYEERQIAIANAFRFQEPARTSDLAPQLAINMHHYTAQDIIFGDYRMAGLNHDKANQLLQQMDAEHLRMTLIHRDLPVREHEPIYGTDYQLQAIESQVLTAWQQPPASTIQLPAPNSYLQPLESPLPLSEPVQQQPQLQEVAPGLQLWLLQDPDFRAPKAHIYCQFTLPQVTASASHYACARLWCELMIDRLNEACYDAEVAGLHFNIYPQHYGITLHISGYSHGAVELAADLLQRFVATDFSAARWQDIHQKLQSNWQSALANKPLNLLFARLNVLLQPQMYALSDLALALADVTRQQFDDWRQALFNRAELKIFAHGDLNSDRVGPLLQSARQHFRLTAGLQESMPATHELSDLVDSGRLQQRGQLQTRHSDHAVLFVIQGANTSIAEQTSLLLLNQFIQPHLFNELRTRQQLGYLVGSTYMPIEQRPHLLMYVQSSRYDAAQVQARMKAFLKNFSEQLGAVAKEELAGIQHYLIRKLREPDTNLRLRSQRLWNTIAPAEVSFDRLERMAQHLESNSTSYFTSELCKHLLATERQGFITAGPKEL</sequence>
<feature type="domain" description="Coenzyme PQQ synthesis protein F-like C-terminal lobe" evidence="18">
    <location>
        <begin position="797"/>
        <end position="896"/>
    </location>
</feature>
<dbReference type="Pfam" id="PF00675">
    <property type="entry name" value="Peptidase_M16"/>
    <property type="match status" value="1"/>
</dbReference>
<evidence type="ECO:0000313" key="20">
    <source>
        <dbReference type="Proteomes" id="UP000288259"/>
    </source>
</evidence>
<evidence type="ECO:0000256" key="5">
    <source>
        <dbReference type="ARBA" id="ARBA00017565"/>
    </source>
</evidence>
<dbReference type="InterPro" id="IPR011249">
    <property type="entry name" value="Metalloenz_LuxS/M16"/>
</dbReference>
<evidence type="ECO:0000259" key="15">
    <source>
        <dbReference type="Pfam" id="PF00675"/>
    </source>
</evidence>
<dbReference type="Pfam" id="PF22456">
    <property type="entry name" value="PqqF-like_C_4"/>
    <property type="match status" value="1"/>
</dbReference>
<evidence type="ECO:0000256" key="2">
    <source>
        <dbReference type="ARBA" id="ARBA00002184"/>
    </source>
</evidence>
<comment type="caution">
    <text evidence="19">The sequence shown here is derived from an EMBL/GenBank/DDBJ whole genome shotgun (WGS) entry which is preliminary data.</text>
</comment>
<evidence type="ECO:0000259" key="18">
    <source>
        <dbReference type="Pfam" id="PF22456"/>
    </source>
</evidence>
<dbReference type="Gene3D" id="3.30.830.10">
    <property type="entry name" value="Metalloenzyme, LuxS/M16 peptidase-like"/>
    <property type="match status" value="4"/>
</dbReference>
<feature type="domain" description="Peptidase M16 N-terminal" evidence="15">
    <location>
        <begin position="71"/>
        <end position="202"/>
    </location>
</feature>
<dbReference type="Pfam" id="PF05193">
    <property type="entry name" value="Peptidase_M16_C"/>
    <property type="match status" value="1"/>
</dbReference>
<reference evidence="20" key="1">
    <citation type="journal article" date="2018" name="Front. Microbiol.">
        <title>Genome-Based Analysis Reveals the Taxonomy and Diversity of the Family Idiomarinaceae.</title>
        <authorList>
            <person name="Liu Y."/>
            <person name="Lai Q."/>
            <person name="Shao Z."/>
        </authorList>
    </citation>
    <scope>NUCLEOTIDE SEQUENCE [LARGE SCALE GENOMIC DNA]</scope>
    <source>
        <strain evidence="20">CVS-6</strain>
    </source>
</reference>
<dbReference type="Proteomes" id="UP000288259">
    <property type="component" value="Unassembled WGS sequence"/>
</dbReference>
<feature type="domain" description="Peptidase M16 C-terminal" evidence="16">
    <location>
        <begin position="230"/>
        <end position="406"/>
    </location>
</feature>
<name>A0A432YEP1_9GAMM</name>
<dbReference type="EC" id="3.4.24.55" evidence="4"/>
<proteinExistence type="inferred from homology"/>
<comment type="similarity">
    <text evidence="3 14">Belongs to the peptidase M16 family.</text>
</comment>
<protein>
    <recommendedName>
        <fullName evidence="5">Protease 3</fullName>
        <ecNumber evidence="4">3.4.24.55</ecNumber>
    </recommendedName>
    <alternativeName>
        <fullName evidence="13">Pitrilysin</fullName>
    </alternativeName>
    <alternativeName>
        <fullName evidence="12">Protease III</fullName>
    </alternativeName>
    <alternativeName>
        <fullName evidence="11">Protease pi</fullName>
    </alternativeName>
</protein>
<evidence type="ECO:0000259" key="16">
    <source>
        <dbReference type="Pfam" id="PF05193"/>
    </source>
</evidence>
<dbReference type="GO" id="GO:0006508">
    <property type="term" value="P:proteolysis"/>
    <property type="evidence" value="ECO:0007669"/>
    <property type="project" value="UniProtKB-KW"/>
</dbReference>
<dbReference type="InterPro" id="IPR007863">
    <property type="entry name" value="Peptidase_M16_C"/>
</dbReference>
<organism evidence="19 20">
    <name type="scientific">Pseudidiomarina insulisalsae</name>
    <dbReference type="NCBI Taxonomy" id="575789"/>
    <lineage>
        <taxon>Bacteria</taxon>
        <taxon>Pseudomonadati</taxon>
        <taxon>Pseudomonadota</taxon>
        <taxon>Gammaproteobacteria</taxon>
        <taxon>Alteromonadales</taxon>
        <taxon>Idiomarinaceae</taxon>
        <taxon>Pseudidiomarina</taxon>
    </lineage>
</organism>
<evidence type="ECO:0000256" key="7">
    <source>
        <dbReference type="ARBA" id="ARBA00022723"/>
    </source>
</evidence>
<evidence type="ECO:0000256" key="10">
    <source>
        <dbReference type="ARBA" id="ARBA00023049"/>
    </source>
</evidence>
<gene>
    <name evidence="19" type="ORF">CWI71_08230</name>
</gene>
<keyword evidence="9" id="KW-0862">Zinc</keyword>
<dbReference type="PROSITE" id="PS00143">
    <property type="entry name" value="INSULINASE"/>
    <property type="match status" value="1"/>
</dbReference>
<evidence type="ECO:0000256" key="11">
    <source>
        <dbReference type="ARBA" id="ARBA00029597"/>
    </source>
</evidence>
<comment type="cofactor">
    <cofactor evidence="1">
        <name>Zn(2+)</name>
        <dbReference type="ChEBI" id="CHEBI:29105"/>
    </cofactor>
</comment>
<dbReference type="OrthoDB" id="9811314at2"/>
<keyword evidence="20" id="KW-1185">Reference proteome</keyword>
<dbReference type="GO" id="GO:0005737">
    <property type="term" value="C:cytoplasm"/>
    <property type="evidence" value="ECO:0007669"/>
    <property type="project" value="UniProtKB-ARBA"/>
</dbReference>
<dbReference type="AlphaFoldDB" id="A0A432YEP1"/>
<evidence type="ECO:0000256" key="6">
    <source>
        <dbReference type="ARBA" id="ARBA00022670"/>
    </source>
</evidence>
<keyword evidence="10" id="KW-0482">Metalloprotease</keyword>
<dbReference type="InterPro" id="IPR001431">
    <property type="entry name" value="Pept_M16_Zn_BS"/>
</dbReference>
<evidence type="ECO:0000313" key="19">
    <source>
        <dbReference type="EMBL" id="RUO59407.1"/>
    </source>
</evidence>
<dbReference type="InterPro" id="IPR054734">
    <property type="entry name" value="PqqF-like_C_4"/>
</dbReference>
<dbReference type="InterPro" id="IPR032632">
    <property type="entry name" value="Peptidase_M16_M"/>
</dbReference>
<dbReference type="EMBL" id="PIPY01000008">
    <property type="protein sequence ID" value="RUO59407.1"/>
    <property type="molecule type" value="Genomic_DNA"/>
</dbReference>
<evidence type="ECO:0000256" key="4">
    <source>
        <dbReference type="ARBA" id="ARBA00012449"/>
    </source>
</evidence>
<accession>A0A432YEP1</accession>
<evidence type="ECO:0000256" key="14">
    <source>
        <dbReference type="RuleBase" id="RU004447"/>
    </source>
</evidence>
<dbReference type="SUPFAM" id="SSF63411">
    <property type="entry name" value="LuxS/MPP-like metallohydrolase"/>
    <property type="match status" value="4"/>
</dbReference>
<keyword evidence="7" id="KW-0479">Metal-binding</keyword>
<evidence type="ECO:0000256" key="13">
    <source>
        <dbReference type="ARBA" id="ARBA00033450"/>
    </source>
</evidence>
<evidence type="ECO:0000256" key="12">
    <source>
        <dbReference type="ARBA" id="ARBA00031184"/>
    </source>
</evidence>